<dbReference type="InterPro" id="IPR000157">
    <property type="entry name" value="TIR_dom"/>
</dbReference>
<dbReference type="AlphaFoldDB" id="A0A7W4J3N8"/>
<gene>
    <name evidence="2" type="ORF">HLH35_18455</name>
</gene>
<accession>A0A7W4J3N8</accession>
<comment type="caution">
    <text evidence="2">The sequence shown here is derived from an EMBL/GenBank/DDBJ whole genome shotgun (WGS) entry which is preliminary data.</text>
</comment>
<dbReference type="Gene3D" id="3.40.50.10140">
    <property type="entry name" value="Toll/interleukin-1 receptor homology (TIR) domain"/>
    <property type="match status" value="1"/>
</dbReference>
<dbReference type="EMBL" id="JABEQE010000027">
    <property type="protein sequence ID" value="MBB2174069.1"/>
    <property type="molecule type" value="Genomic_DNA"/>
</dbReference>
<dbReference type="SMART" id="SM00255">
    <property type="entry name" value="TIR"/>
    <property type="match status" value="1"/>
</dbReference>
<dbReference type="SUPFAM" id="SSF52200">
    <property type="entry name" value="Toll/Interleukin receptor TIR domain"/>
    <property type="match status" value="1"/>
</dbReference>
<dbReference type="InterPro" id="IPR035897">
    <property type="entry name" value="Toll_tir_struct_dom_sf"/>
</dbReference>
<dbReference type="PROSITE" id="PS50104">
    <property type="entry name" value="TIR"/>
    <property type="match status" value="1"/>
</dbReference>
<protein>
    <submittedName>
        <fullName evidence="2">Toll/interleukin-1 receptor domain-containing protein</fullName>
    </submittedName>
</protein>
<sequence>MKNLPENKWDVFISHASEDKKEFAATLADTLNRFGIKVWYDEYELKLGDSLSRSIDAGLAKSDYGLVVLSKAFFAKRWPERELSGLVSREMVGKKVILPIWRGVSFEEVVKYSPPLADKYAINSDSISINQLAVKIIEIIRPELFQKIQRRKSYFSQLNNSKIIKVKISKIRESPIRHQHLSEEIISRIRLIRASLLGVYTLSMNSCLDGFMRDSHPSQEVAYWERVSSVYLEYTSMTSEIKTLDQHKAVFRYISTLWLNDADTEEEHRRLIPENAPEVINSLYNSRLPSYDIKDEDIKLDEANTSEENDADEELFPNDLPNDIIKDIMKYDY</sequence>
<evidence type="ECO:0000313" key="3">
    <source>
        <dbReference type="Proteomes" id="UP000577891"/>
    </source>
</evidence>
<proteinExistence type="predicted"/>
<organism evidence="2 3">
    <name type="scientific">Gluconacetobacter asukensis</name>
    <dbReference type="NCBI Taxonomy" id="1017181"/>
    <lineage>
        <taxon>Bacteria</taxon>
        <taxon>Pseudomonadati</taxon>
        <taxon>Pseudomonadota</taxon>
        <taxon>Alphaproteobacteria</taxon>
        <taxon>Acetobacterales</taxon>
        <taxon>Acetobacteraceae</taxon>
        <taxon>Gluconacetobacter</taxon>
    </lineage>
</organism>
<keyword evidence="2" id="KW-0675">Receptor</keyword>
<dbReference type="RefSeq" id="WP_182980540.1">
    <property type="nucleotide sequence ID" value="NZ_BAABGB010000053.1"/>
</dbReference>
<dbReference type="Pfam" id="PF13676">
    <property type="entry name" value="TIR_2"/>
    <property type="match status" value="1"/>
</dbReference>
<evidence type="ECO:0000313" key="2">
    <source>
        <dbReference type="EMBL" id="MBB2174069.1"/>
    </source>
</evidence>
<name>A0A7W4J3N8_9PROT</name>
<evidence type="ECO:0000259" key="1">
    <source>
        <dbReference type="PROSITE" id="PS50104"/>
    </source>
</evidence>
<dbReference type="Proteomes" id="UP000577891">
    <property type="component" value="Unassembled WGS sequence"/>
</dbReference>
<dbReference type="GO" id="GO:0007165">
    <property type="term" value="P:signal transduction"/>
    <property type="evidence" value="ECO:0007669"/>
    <property type="project" value="InterPro"/>
</dbReference>
<reference evidence="2 3" key="1">
    <citation type="submission" date="2020-04" db="EMBL/GenBank/DDBJ databases">
        <title>Description of novel Gluconacetobacter.</title>
        <authorList>
            <person name="Sombolestani A."/>
        </authorList>
    </citation>
    <scope>NUCLEOTIDE SEQUENCE [LARGE SCALE GENOMIC DNA]</scope>
    <source>
        <strain evidence="2 3">LMG 27724</strain>
    </source>
</reference>
<feature type="domain" description="TIR" evidence="1">
    <location>
        <begin position="7"/>
        <end position="140"/>
    </location>
</feature>
<keyword evidence="3" id="KW-1185">Reference proteome</keyword>